<keyword evidence="4" id="KW-1185">Reference proteome</keyword>
<evidence type="ECO:0000313" key="4">
    <source>
        <dbReference type="Proteomes" id="UP001190926"/>
    </source>
</evidence>
<protein>
    <recommendedName>
        <fullName evidence="2">Nucleolus and neural progenitor protein-like N-terminal domain-containing protein</fullName>
    </recommendedName>
</protein>
<gene>
    <name evidence="3" type="ORF">C2S53_011847</name>
</gene>
<dbReference type="Pfam" id="PF14780">
    <property type="entry name" value="NEPRO_N"/>
    <property type="match status" value="1"/>
</dbReference>
<evidence type="ECO:0000259" key="2">
    <source>
        <dbReference type="Pfam" id="PF14780"/>
    </source>
</evidence>
<accession>A0AAD4P6J3</accession>
<feature type="domain" description="Nucleolus and neural progenitor protein-like N-terminal" evidence="2">
    <location>
        <begin position="103"/>
        <end position="276"/>
    </location>
</feature>
<reference evidence="3 4" key="1">
    <citation type="journal article" date="2021" name="Nat. Commun.">
        <title>Incipient diploidization of the medicinal plant Perilla within 10,000 years.</title>
        <authorList>
            <person name="Zhang Y."/>
            <person name="Shen Q."/>
            <person name="Leng L."/>
            <person name="Zhang D."/>
            <person name="Chen S."/>
            <person name="Shi Y."/>
            <person name="Ning Z."/>
            <person name="Chen S."/>
        </authorList>
    </citation>
    <scope>NUCLEOTIDE SEQUENCE [LARGE SCALE GENOMIC DNA]</scope>
    <source>
        <strain evidence="4">cv. PC099</strain>
    </source>
</reference>
<feature type="region of interest" description="Disordered" evidence="1">
    <location>
        <begin position="461"/>
        <end position="499"/>
    </location>
</feature>
<sequence length="499" mass="56023">MWDLLVSISESSCFGIVSIKWPNGAMVVVEIRHLLISISDPIPDSYTSLCLCHRTSPTSVLRRRLKCLNLVRRTVVPLLFSEVLSCSSCSDDESESLAKMKATEKSLKAKEKMGSEIKTVEQRLKSFTGQLQTECGILERLIYKHKNQHRRCSYFQYMLKVRRDLKLLKSANLDEVLDSSFLVINGDRPKQKVQLLEGLKRRKCSGGKYNFLERLLGVTRLLSQMVEPLLKAAIEISTLLARSFFMKFSLAVLAVLARIRVLVQQMLLDAVLLYNTVSSLSRREQSIKLNQEGFEVFREYFPRKEEARVLLECIWQKDKFVLVETTTSQEKDGRGDFSLSSAKILYENIEVLLGVDESGAIASAHPTAETINVQENCSAAGFKNDPDASDIAKPSTANIVSLEDVSTNPSAGIFSETNSNKLVGDDSCSMRTSEGKDTLLETRSYRLKKETKKVAFVAVKQPAPSTTNQSRLHLEGKERNNREDPFFNLLAGGNKSDLL</sequence>
<dbReference type="EMBL" id="SDAM02000140">
    <property type="protein sequence ID" value="KAH6827770.1"/>
    <property type="molecule type" value="Genomic_DNA"/>
</dbReference>
<organism evidence="3 4">
    <name type="scientific">Perilla frutescens var. hirtella</name>
    <name type="common">Perilla citriodora</name>
    <name type="synonym">Perilla setoyensis</name>
    <dbReference type="NCBI Taxonomy" id="608512"/>
    <lineage>
        <taxon>Eukaryota</taxon>
        <taxon>Viridiplantae</taxon>
        <taxon>Streptophyta</taxon>
        <taxon>Embryophyta</taxon>
        <taxon>Tracheophyta</taxon>
        <taxon>Spermatophyta</taxon>
        <taxon>Magnoliopsida</taxon>
        <taxon>eudicotyledons</taxon>
        <taxon>Gunneridae</taxon>
        <taxon>Pentapetalae</taxon>
        <taxon>asterids</taxon>
        <taxon>lamiids</taxon>
        <taxon>Lamiales</taxon>
        <taxon>Lamiaceae</taxon>
        <taxon>Nepetoideae</taxon>
        <taxon>Elsholtzieae</taxon>
        <taxon>Perilla</taxon>
    </lineage>
</organism>
<dbReference type="Proteomes" id="UP001190926">
    <property type="component" value="Unassembled WGS sequence"/>
</dbReference>
<evidence type="ECO:0000313" key="3">
    <source>
        <dbReference type="EMBL" id="KAH6827770.1"/>
    </source>
</evidence>
<dbReference type="InterPro" id="IPR027951">
    <property type="entry name" value="Nepro_N"/>
</dbReference>
<dbReference type="AlphaFoldDB" id="A0AAD4P6J3"/>
<comment type="caution">
    <text evidence="3">The sequence shown here is derived from an EMBL/GenBank/DDBJ whole genome shotgun (WGS) entry which is preliminary data.</text>
</comment>
<name>A0AAD4P6J3_PERFH</name>
<proteinExistence type="predicted"/>
<dbReference type="PANTHER" id="PTHR34786:SF1">
    <property type="entry name" value="OS09G0504900 PROTEIN"/>
    <property type="match status" value="1"/>
</dbReference>
<evidence type="ECO:0000256" key="1">
    <source>
        <dbReference type="SAM" id="MobiDB-lite"/>
    </source>
</evidence>
<dbReference type="PANTHER" id="PTHR34786">
    <property type="entry name" value="OS09G0504900 PROTEIN"/>
    <property type="match status" value="1"/>
</dbReference>
<feature type="compositionally biased region" description="Basic and acidic residues" evidence="1">
    <location>
        <begin position="472"/>
        <end position="485"/>
    </location>
</feature>